<proteinExistence type="predicted"/>
<sequence>MRAVCPIGTYSFASITQNFTVLRRFSQNQALVLKAVDEMWSQFSPLLDV</sequence>
<name>A0A2P6MNJ8_9EUKA</name>
<evidence type="ECO:0000313" key="1">
    <source>
        <dbReference type="EMBL" id="PRP73299.1"/>
    </source>
</evidence>
<dbReference type="EMBL" id="MDYQ01000636">
    <property type="protein sequence ID" value="PRP73299.1"/>
    <property type="molecule type" value="Genomic_DNA"/>
</dbReference>
<dbReference type="InParanoid" id="A0A2P6MNJ8"/>
<evidence type="ECO:0000313" key="2">
    <source>
        <dbReference type="Proteomes" id="UP000241769"/>
    </source>
</evidence>
<dbReference type="AlphaFoldDB" id="A0A2P6MNJ8"/>
<organism evidence="1 2">
    <name type="scientific">Planoprotostelium fungivorum</name>
    <dbReference type="NCBI Taxonomy" id="1890364"/>
    <lineage>
        <taxon>Eukaryota</taxon>
        <taxon>Amoebozoa</taxon>
        <taxon>Evosea</taxon>
        <taxon>Variosea</taxon>
        <taxon>Cavosteliida</taxon>
        <taxon>Cavosteliaceae</taxon>
        <taxon>Planoprotostelium</taxon>
    </lineage>
</organism>
<keyword evidence="2" id="KW-1185">Reference proteome</keyword>
<dbReference type="Proteomes" id="UP000241769">
    <property type="component" value="Unassembled WGS sequence"/>
</dbReference>
<accession>A0A2P6MNJ8</accession>
<protein>
    <submittedName>
        <fullName evidence="1">Uncharacterized protein</fullName>
    </submittedName>
</protein>
<gene>
    <name evidence="1" type="ORF">PROFUN_16842</name>
</gene>
<comment type="caution">
    <text evidence="1">The sequence shown here is derived from an EMBL/GenBank/DDBJ whole genome shotgun (WGS) entry which is preliminary data.</text>
</comment>
<reference evidence="1 2" key="1">
    <citation type="journal article" date="2018" name="Genome Biol. Evol.">
        <title>Multiple Roots of Fruiting Body Formation in Amoebozoa.</title>
        <authorList>
            <person name="Hillmann F."/>
            <person name="Forbes G."/>
            <person name="Novohradska S."/>
            <person name="Ferling I."/>
            <person name="Riege K."/>
            <person name="Groth M."/>
            <person name="Westermann M."/>
            <person name="Marz M."/>
            <person name="Spaller T."/>
            <person name="Winckler T."/>
            <person name="Schaap P."/>
            <person name="Glockner G."/>
        </authorList>
    </citation>
    <scope>NUCLEOTIDE SEQUENCE [LARGE SCALE GENOMIC DNA]</scope>
    <source>
        <strain evidence="1 2">Jena</strain>
    </source>
</reference>